<dbReference type="SUPFAM" id="SSF55073">
    <property type="entry name" value="Nucleotide cyclase"/>
    <property type="match status" value="1"/>
</dbReference>
<feature type="domain" description="EAL" evidence="2">
    <location>
        <begin position="505"/>
        <end position="758"/>
    </location>
</feature>
<evidence type="ECO:0000313" key="4">
    <source>
        <dbReference type="EMBL" id="UZW73784.1"/>
    </source>
</evidence>
<dbReference type="CDD" id="cd01948">
    <property type="entry name" value="EAL"/>
    <property type="match status" value="1"/>
</dbReference>
<dbReference type="InterPro" id="IPR043128">
    <property type="entry name" value="Rev_trsase/Diguanyl_cyclase"/>
</dbReference>
<dbReference type="Pfam" id="PF00990">
    <property type="entry name" value="GGDEF"/>
    <property type="match status" value="1"/>
</dbReference>
<dbReference type="InterPro" id="IPR035919">
    <property type="entry name" value="EAL_sf"/>
</dbReference>
<dbReference type="Gene3D" id="3.20.20.450">
    <property type="entry name" value="EAL domain"/>
    <property type="match status" value="1"/>
</dbReference>
<dbReference type="SMART" id="SM00267">
    <property type="entry name" value="GGDEF"/>
    <property type="match status" value="1"/>
</dbReference>
<dbReference type="KEGG" id="asem:NNL22_12130"/>
<dbReference type="InterPro" id="IPR029787">
    <property type="entry name" value="Nucleotide_cyclase"/>
</dbReference>
<dbReference type="Pfam" id="PF00563">
    <property type="entry name" value="EAL"/>
    <property type="match status" value="1"/>
</dbReference>
<keyword evidence="5" id="KW-1185">Reference proteome</keyword>
<dbReference type="AlphaFoldDB" id="A0A9E8HQ73"/>
<dbReference type="PANTHER" id="PTHR33121:SF70">
    <property type="entry name" value="SIGNALING PROTEIN YKOW"/>
    <property type="match status" value="1"/>
</dbReference>
<dbReference type="GO" id="GO:0071111">
    <property type="term" value="F:cyclic-guanylate-specific phosphodiesterase activity"/>
    <property type="evidence" value="ECO:0007669"/>
    <property type="project" value="InterPro"/>
</dbReference>
<evidence type="ECO:0000313" key="5">
    <source>
        <dbReference type="Proteomes" id="UP001164472"/>
    </source>
</evidence>
<dbReference type="EMBL" id="CP101527">
    <property type="protein sequence ID" value="UZW73784.1"/>
    <property type="molecule type" value="Genomic_DNA"/>
</dbReference>
<reference evidence="4" key="1">
    <citation type="submission" date="2022-07" db="EMBL/GenBank/DDBJ databases">
        <title>Alkalimarinus sp. nov., isolated from gut of a Alitta virens.</title>
        <authorList>
            <person name="Yang A.I."/>
            <person name="Shin N.-R."/>
        </authorList>
    </citation>
    <scope>NUCLEOTIDE SEQUENCE</scope>
    <source>
        <strain evidence="4">FA028</strain>
    </source>
</reference>
<dbReference type="SUPFAM" id="SSF141868">
    <property type="entry name" value="EAL domain-like"/>
    <property type="match status" value="1"/>
</dbReference>
<name>A0A9E8HQ73_9ALTE</name>
<dbReference type="CDD" id="cd01949">
    <property type="entry name" value="GGDEF"/>
    <property type="match status" value="1"/>
</dbReference>
<dbReference type="InterPro" id="IPR050706">
    <property type="entry name" value="Cyclic-di-GMP_PDE-like"/>
</dbReference>
<sequence>MDKMLSIKKNIWLAFHAFTAVWITVLIFGVVSTYKDVYREHIVEAQNITSMSANSLKAVLKQYETVFDILAEQLLHQDMYLQKDSARNLMDIVTNLDPAIIGFAIFHPNGVDYVTMSSLDRTEPSLLEIEETRESFIQTLKSSHMELGRTYRIPELDKVIVPLRTAVRNTEGEVIFVLSLIIDPDLGFEFFFKNDSVHPEYITYLYRERDRYFQLVSPYTLSSGVDILNYQVTEAAINEAFTQLAKQTGIPLETIREEQLVVSNINNSAREERLFSSTYLKRYGLWVSTDIPTSIIQQKILYKSSILVAIFFVALLVIYRLVRGIHNIESKKQDELLYQASHDYVTNLHNRLYLEKFCNIDEKKKSFWLLLIDMDNFNTINASHGHESGDQTLIMISNRLQALIGGDELLIRYGGNEFIIVTHKTNIEDVKAFCDEILVSLRQPYSFDWGEFILTASIGVAHYPSDGQSLEEIRRYADLAMHESKKTRNTTIYFKDSIKERVLYDSELGQELKYGLERNEFYMLYQPKVNAQGVIKGVEALVRWQNQALGFVGPDKFIPIAESTGDMVAIGDFVIDKSLADIAAFNCHSDTPLVLSVNISVKQFLHPDFIEKLTHSLQSANFEPCNLIIEITETLFIEDIFGINETLAQVKRLGVQISLDDFGTGYSSLNLLTKLPIDELKIDKSFVDDILVDANAKSMAEGIIAIGKKLDLIVVAEGVETIGQLSELVDMGCDIYQGYYFAKPLSVDDLEAFCGDKITT</sequence>
<feature type="transmembrane region" description="Helical" evidence="1">
    <location>
        <begin position="300"/>
        <end position="322"/>
    </location>
</feature>
<feature type="transmembrane region" description="Helical" evidence="1">
    <location>
        <begin position="12"/>
        <end position="34"/>
    </location>
</feature>
<evidence type="ECO:0000259" key="3">
    <source>
        <dbReference type="PROSITE" id="PS50887"/>
    </source>
</evidence>
<dbReference type="InterPro" id="IPR000160">
    <property type="entry name" value="GGDEF_dom"/>
</dbReference>
<feature type="domain" description="GGDEF" evidence="3">
    <location>
        <begin position="365"/>
        <end position="496"/>
    </location>
</feature>
<protein>
    <submittedName>
        <fullName evidence="4">EAL domain-containing protein</fullName>
    </submittedName>
</protein>
<organism evidence="4 5">
    <name type="scientific">Alkalimarinus sediminis</name>
    <dbReference type="NCBI Taxonomy" id="1632866"/>
    <lineage>
        <taxon>Bacteria</taxon>
        <taxon>Pseudomonadati</taxon>
        <taxon>Pseudomonadota</taxon>
        <taxon>Gammaproteobacteria</taxon>
        <taxon>Alteromonadales</taxon>
        <taxon>Alteromonadaceae</taxon>
        <taxon>Alkalimarinus</taxon>
    </lineage>
</organism>
<keyword evidence="1" id="KW-0812">Transmembrane</keyword>
<dbReference type="PROSITE" id="PS50883">
    <property type="entry name" value="EAL"/>
    <property type="match status" value="1"/>
</dbReference>
<dbReference type="PANTHER" id="PTHR33121">
    <property type="entry name" value="CYCLIC DI-GMP PHOSPHODIESTERASE PDEF"/>
    <property type="match status" value="1"/>
</dbReference>
<dbReference type="PROSITE" id="PS50887">
    <property type="entry name" value="GGDEF"/>
    <property type="match status" value="1"/>
</dbReference>
<keyword evidence="1" id="KW-1133">Transmembrane helix</keyword>
<gene>
    <name evidence="4" type="ORF">NNL22_12130</name>
</gene>
<evidence type="ECO:0000259" key="2">
    <source>
        <dbReference type="PROSITE" id="PS50883"/>
    </source>
</evidence>
<dbReference type="NCBIfam" id="TIGR00254">
    <property type="entry name" value="GGDEF"/>
    <property type="match status" value="1"/>
</dbReference>
<dbReference type="RefSeq" id="WP_251809925.1">
    <property type="nucleotide sequence ID" value="NZ_CP101527.1"/>
</dbReference>
<dbReference type="SMART" id="SM00052">
    <property type="entry name" value="EAL"/>
    <property type="match status" value="1"/>
</dbReference>
<evidence type="ECO:0000256" key="1">
    <source>
        <dbReference type="SAM" id="Phobius"/>
    </source>
</evidence>
<dbReference type="Proteomes" id="UP001164472">
    <property type="component" value="Chromosome"/>
</dbReference>
<dbReference type="CDD" id="cd18773">
    <property type="entry name" value="PDC1_HK_sensor"/>
    <property type="match status" value="1"/>
</dbReference>
<proteinExistence type="predicted"/>
<keyword evidence="1" id="KW-0472">Membrane</keyword>
<dbReference type="Gene3D" id="3.30.70.270">
    <property type="match status" value="1"/>
</dbReference>
<accession>A0A9E8HQ73</accession>
<dbReference type="InterPro" id="IPR001633">
    <property type="entry name" value="EAL_dom"/>
</dbReference>